<proteinExistence type="predicted"/>
<protein>
    <recommendedName>
        <fullName evidence="4">PROP1-like PPR domain-containing protein</fullName>
    </recommendedName>
</protein>
<dbReference type="Pfam" id="PF17177">
    <property type="entry name" value="PPR_long"/>
    <property type="match status" value="1"/>
</dbReference>
<dbReference type="OMA" id="HIDRNKI"/>
<dbReference type="CTD" id="10128"/>
<dbReference type="PANTHER" id="PTHR46669:SF1">
    <property type="entry name" value="LEUCINE-RICH PPR MOTIF-CONTAINING PROTEIN, MITOCHONDRIAL"/>
    <property type="match status" value="1"/>
</dbReference>
<feature type="repeat" description="PPR" evidence="2">
    <location>
        <begin position="190"/>
        <end position="224"/>
    </location>
</feature>
<dbReference type="Gene3D" id="1.25.40.10">
    <property type="entry name" value="Tetratricopeptide repeat domain"/>
    <property type="match status" value="4"/>
</dbReference>
<dbReference type="Pfam" id="PF01535">
    <property type="entry name" value="PPR"/>
    <property type="match status" value="2"/>
</dbReference>
<accession>A0A914BGJ6</accession>
<dbReference type="GO" id="GO:0003730">
    <property type="term" value="F:mRNA 3'-UTR binding"/>
    <property type="evidence" value="ECO:0007669"/>
    <property type="project" value="TreeGrafter"/>
</dbReference>
<dbReference type="InterPro" id="IPR011990">
    <property type="entry name" value="TPR-like_helical_dom_sf"/>
</dbReference>
<keyword evidence="6" id="KW-1185">Reference proteome</keyword>
<feature type="repeat" description="PPR" evidence="2">
    <location>
        <begin position="762"/>
        <end position="796"/>
    </location>
</feature>
<feature type="region of interest" description="Disordered" evidence="3">
    <location>
        <begin position="1396"/>
        <end position="1420"/>
    </location>
</feature>
<feature type="repeat" description="PPR" evidence="2">
    <location>
        <begin position="225"/>
        <end position="259"/>
    </location>
</feature>
<evidence type="ECO:0000256" key="3">
    <source>
        <dbReference type="SAM" id="MobiDB-lite"/>
    </source>
</evidence>
<dbReference type="GO" id="GO:0005634">
    <property type="term" value="C:nucleus"/>
    <property type="evidence" value="ECO:0007669"/>
    <property type="project" value="TreeGrafter"/>
</dbReference>
<dbReference type="InterPro" id="IPR002885">
    <property type="entry name" value="PPR_rpt"/>
</dbReference>
<dbReference type="NCBIfam" id="TIGR00756">
    <property type="entry name" value="PPR"/>
    <property type="match status" value="3"/>
</dbReference>
<keyword evidence="1" id="KW-0677">Repeat</keyword>
<dbReference type="Pfam" id="PF13041">
    <property type="entry name" value="PPR_2"/>
    <property type="match status" value="1"/>
</dbReference>
<sequence length="1420" mass="161309">MASLLRSPKILRVVPELLRTIQRQSSTLGSSIGRQTLRRSVLPVRENFRLASTSSILAQNPQSHGHVGQAAKADNEFRVVLRRLDDMVRRTGRITKNQLMVVFDEVCKVGSASPNQALLLIRSCGSLLPEVPSIERTELAHKIWDKLATMGVTYDVSHYNALLKVYLQNEHTFSPTDFLAQMESKSVEPNRVTYQRLISAYCLLGDIPGATKILEFMKAKELPVTEGVFNSLITGHARAGDMENARNILDVMRNVGLEPSQDTYGALMCALAEKGDIEGIEEVIQEVESQVGEIADRYYLSVAYSLATSGHQQHVSKILERLRLAAGFVPDTINLSLSLITRGQLDAAFSILKMFGARKAENSTGTESQNQGSFFIDTLVQLGTPHAVLFQYLDAMTSEGLHTSPYIVALHVGLRNQGGVVTNEYILGIMKHMMESGVAVRPHYFWPMMSAEANKGNNEGVLQLAKAMVDMGVHINVETYSKYLIPAIGDKAEMIVERIKDLGVTVDKQVLAALCRHEVSKNRLDSVVQLLNSFPDLVVVSLFRTGLINSFHRSPQVEPLVTLVNNLWTQFDDDENTGISKQDYVGGVLYDLVRAIPEAKAASLKPHLQLLFDKLADKGIQIAMQRFRGIRNLLDQIKLPMVKPHAYKLLDPAEVNSNPMANLDLLTNSDISVEDLESHLTELKEKDGNYRGVIRRLILYHTANNNYQRSIELIEEFKAKGYEPTGAIYASLMSVCSHHKRYDEAFNFKKQLEQADPHFRLDMSKYRPLICHLAKENKMEDALALVQEMKERDIGTDRQEKQLFHLLNELAQEGLTDQTQQVFDKMVTLELIKVNANILGPVVMAYIIKKDIQGALQCIQDCQTKYGVMPHFHEILVKLVEDGDTDQLQKAMDFTSHHHGDINMLYDLIFAFLSTGKYKEAKKIFETPGMVAKDRRLQWYAEQCIGKNQIEALENLVAMTRDLYGCDRDNVHFYLMQLYARQKDPDKCLQVWTTMQDEGVVPKDRTLRYLANVLRSFDRPVPFEVPQIMLDELPDGHLVQGDAVLKVQNRIITIAKSGNLDGAMSLLEEARSEGVALKMPAYDVMMWEYLKQKNTEAFSRVKNMCKDLEDFSLSRNLRNKLIMEYLHKGDEEAAHQVYDEQIQEGIAPLRSGMRHLASYYEERGNLDRLMEMKSKYEEKTGENFSMGKSILAAYIQRDDISGAVSFIEQELEKDTTRIRRVGLRSFFTKLIQKAADMQQVSEMVDKLNDRDIDGGVWQLLFAYLDCNQVEQAKAMAEKYPVIKEKSSGLIGYIISLLGRDSDMIGKINSVLEMDNAGDYLDKRTIYFYLFKAYDQHNNWEDAMKLHERMLEENVPVTDFNLKRLALLLQRNDQLVPFDEPPESINHYRELSRLEHKDNLTEIEEMRPEDEGSRQAHNSTD</sequence>
<dbReference type="GeneID" id="119743106"/>
<organism evidence="5 6">
    <name type="scientific">Patiria miniata</name>
    <name type="common">Bat star</name>
    <name type="synonym">Asterina miniata</name>
    <dbReference type="NCBI Taxonomy" id="46514"/>
    <lineage>
        <taxon>Eukaryota</taxon>
        <taxon>Metazoa</taxon>
        <taxon>Echinodermata</taxon>
        <taxon>Eleutherozoa</taxon>
        <taxon>Asterozoa</taxon>
        <taxon>Asteroidea</taxon>
        <taxon>Valvatacea</taxon>
        <taxon>Valvatida</taxon>
        <taxon>Asterinidae</taxon>
        <taxon>Patiria</taxon>
    </lineage>
</organism>
<dbReference type="OrthoDB" id="185373at2759"/>
<evidence type="ECO:0000313" key="5">
    <source>
        <dbReference type="EnsemblMetazoa" id="XP_038075388.1"/>
    </source>
</evidence>
<dbReference type="PANTHER" id="PTHR46669">
    <property type="entry name" value="LEUCINE-RICH PPR MOTIF-CONTAINING PROTEIN, MITOCHONDRIAL"/>
    <property type="match status" value="1"/>
</dbReference>
<dbReference type="Pfam" id="PF13812">
    <property type="entry name" value="PPR_3"/>
    <property type="match status" value="1"/>
</dbReference>
<dbReference type="Proteomes" id="UP000887568">
    <property type="component" value="Unplaced"/>
</dbReference>
<feature type="domain" description="PROP1-like PPR" evidence="4">
    <location>
        <begin position="705"/>
        <end position="828"/>
    </location>
</feature>
<evidence type="ECO:0000256" key="1">
    <source>
        <dbReference type="ARBA" id="ARBA00022737"/>
    </source>
</evidence>
<dbReference type="PROSITE" id="PS51375">
    <property type="entry name" value="PPR"/>
    <property type="match status" value="3"/>
</dbReference>
<dbReference type="GO" id="GO:0070129">
    <property type="term" value="P:regulation of mitochondrial translation"/>
    <property type="evidence" value="ECO:0007669"/>
    <property type="project" value="TreeGrafter"/>
</dbReference>
<name>A0A914BGJ6_PATMI</name>
<evidence type="ECO:0000259" key="4">
    <source>
        <dbReference type="Pfam" id="PF17177"/>
    </source>
</evidence>
<dbReference type="RefSeq" id="XP_038075388.1">
    <property type="nucleotide sequence ID" value="XM_038219460.1"/>
</dbReference>
<dbReference type="GO" id="GO:0005739">
    <property type="term" value="C:mitochondrion"/>
    <property type="evidence" value="ECO:0007669"/>
    <property type="project" value="TreeGrafter"/>
</dbReference>
<dbReference type="InterPro" id="IPR033443">
    <property type="entry name" value="PROP1-like_PPR_dom"/>
</dbReference>
<reference evidence="5" key="1">
    <citation type="submission" date="2022-11" db="UniProtKB">
        <authorList>
            <consortium name="EnsemblMetazoa"/>
        </authorList>
    </citation>
    <scope>IDENTIFICATION</scope>
</reference>
<dbReference type="InterPro" id="IPR033490">
    <property type="entry name" value="LRP130"/>
</dbReference>
<evidence type="ECO:0000313" key="6">
    <source>
        <dbReference type="Proteomes" id="UP000887568"/>
    </source>
</evidence>
<dbReference type="EnsemblMetazoa" id="XM_038219460.1">
    <property type="protein sequence ID" value="XP_038075388.1"/>
    <property type="gene ID" value="LOC119743106"/>
</dbReference>
<evidence type="ECO:0000256" key="2">
    <source>
        <dbReference type="PROSITE-ProRule" id="PRU00708"/>
    </source>
</evidence>